<evidence type="ECO:0000313" key="2">
    <source>
        <dbReference type="EMBL" id="SDU29262.1"/>
    </source>
</evidence>
<feature type="transmembrane region" description="Helical" evidence="1">
    <location>
        <begin position="276"/>
        <end position="297"/>
    </location>
</feature>
<feature type="transmembrane region" description="Helical" evidence="1">
    <location>
        <begin position="129"/>
        <end position="148"/>
    </location>
</feature>
<feature type="transmembrane region" description="Helical" evidence="1">
    <location>
        <begin position="12"/>
        <end position="30"/>
    </location>
</feature>
<keyword evidence="3" id="KW-1185">Reference proteome</keyword>
<sequence length="307" mass="33740">MLKFSELKGVYLILFFIVASAAQGVYLSGMLQQADIYSVIIVIFLVLTILFGFFTWMRSSEFVWSRSIAINLFLINLTTLGNWFGFMWAIKYIEPAIASALLNSVGPVIILMLNASVLKKGPMKLQEAIASIGVLIAMVMSGAVILTGHSAVSDMDHERLYVGIAMSILCGLSVSLNTVISKGLTNERVQPHQIMAFRFFILIVASLVMTTGSSISSTVANYYVPLAFVTVLGYLIPMYALQVGLKLVEPLTASFSMALAPLVFIVIQMFDARLQFSWFSLITILTAMVFIVYGVYVKHLASKVVPL</sequence>
<feature type="transmembrane region" description="Helical" evidence="1">
    <location>
        <begin position="253"/>
        <end position="270"/>
    </location>
</feature>
<feature type="transmembrane region" description="Helical" evidence="1">
    <location>
        <begin position="222"/>
        <end position="241"/>
    </location>
</feature>
<evidence type="ECO:0000256" key="1">
    <source>
        <dbReference type="SAM" id="Phobius"/>
    </source>
</evidence>
<dbReference type="AlphaFoldDB" id="A0A1H2HBU3"/>
<evidence type="ECO:0000313" key="3">
    <source>
        <dbReference type="Proteomes" id="UP000183653"/>
    </source>
</evidence>
<feature type="transmembrane region" description="Helical" evidence="1">
    <location>
        <begin position="160"/>
        <end position="184"/>
    </location>
</feature>
<keyword evidence="1" id="KW-0472">Membrane</keyword>
<name>A0A1H2HBU3_9PSED</name>
<dbReference type="RefSeq" id="WP_057725821.1">
    <property type="nucleotide sequence ID" value="NZ_JYLM01000013.1"/>
</dbReference>
<dbReference type="EMBL" id="LT629782">
    <property type="protein sequence ID" value="SDU29262.1"/>
    <property type="molecule type" value="Genomic_DNA"/>
</dbReference>
<feature type="transmembrane region" description="Helical" evidence="1">
    <location>
        <begin position="68"/>
        <end position="90"/>
    </location>
</feature>
<organism evidence="2 3">
    <name type="scientific">Pseudomonas orientalis</name>
    <dbReference type="NCBI Taxonomy" id="76758"/>
    <lineage>
        <taxon>Bacteria</taxon>
        <taxon>Pseudomonadati</taxon>
        <taxon>Pseudomonadota</taxon>
        <taxon>Gammaproteobacteria</taxon>
        <taxon>Pseudomonadales</taxon>
        <taxon>Pseudomonadaceae</taxon>
        <taxon>Pseudomonas</taxon>
    </lineage>
</organism>
<dbReference type="Proteomes" id="UP000183653">
    <property type="component" value="Chromosome I"/>
</dbReference>
<protein>
    <submittedName>
        <fullName evidence="2">EamA-like transporter family protein</fullName>
    </submittedName>
</protein>
<gene>
    <name evidence="2" type="ORF">SAMN04490197_4622</name>
</gene>
<feature type="transmembrane region" description="Helical" evidence="1">
    <location>
        <begin position="196"/>
        <end position="216"/>
    </location>
</feature>
<feature type="transmembrane region" description="Helical" evidence="1">
    <location>
        <begin position="36"/>
        <end position="56"/>
    </location>
</feature>
<accession>A0A1H2HBU3</accession>
<proteinExistence type="predicted"/>
<reference evidence="2 3" key="1">
    <citation type="submission" date="2016-10" db="EMBL/GenBank/DDBJ databases">
        <authorList>
            <person name="Varghese N."/>
            <person name="Submissions S."/>
        </authorList>
    </citation>
    <scope>NUCLEOTIDE SEQUENCE [LARGE SCALE GENOMIC DNA]</scope>
    <source>
        <strain evidence="2 3">BS2775</strain>
    </source>
</reference>
<keyword evidence="1" id="KW-0812">Transmembrane</keyword>
<feature type="transmembrane region" description="Helical" evidence="1">
    <location>
        <begin position="96"/>
        <end position="117"/>
    </location>
</feature>
<keyword evidence="1" id="KW-1133">Transmembrane helix</keyword>
<dbReference type="OrthoDB" id="8114804at2"/>